<keyword evidence="2" id="KW-0963">Cytoplasm</keyword>
<name>A0A663EVP1_AQUCH</name>
<keyword evidence="4" id="KW-0175">Coiled coil</keyword>
<feature type="coiled-coil region" evidence="4">
    <location>
        <begin position="24"/>
        <end position="114"/>
    </location>
</feature>
<dbReference type="GeneTree" id="ENSGT01030000235484"/>
<gene>
    <name evidence="6" type="primary">TCHP</name>
</gene>
<dbReference type="Proteomes" id="UP000472275">
    <property type="component" value="Chromosome 9"/>
</dbReference>
<dbReference type="AlphaFoldDB" id="A0A663EVP1"/>
<protein>
    <recommendedName>
        <fullName evidence="8">Trichoplein keratin filament-binding protein</fullName>
    </recommendedName>
</protein>
<proteinExistence type="predicted"/>
<feature type="region of interest" description="Disordered" evidence="5">
    <location>
        <begin position="123"/>
        <end position="143"/>
    </location>
</feature>
<evidence type="ECO:0000313" key="6">
    <source>
        <dbReference type="Ensembl" id="ENSACCP00020015871.1"/>
    </source>
</evidence>
<evidence type="ECO:0000256" key="1">
    <source>
        <dbReference type="ARBA" id="ARBA00004245"/>
    </source>
</evidence>
<dbReference type="InterPro" id="IPR043596">
    <property type="entry name" value="CFAP53/TCHP"/>
</dbReference>
<evidence type="ECO:0000313" key="7">
    <source>
        <dbReference type="Proteomes" id="UP000472275"/>
    </source>
</evidence>
<dbReference type="GO" id="GO:0006915">
    <property type="term" value="P:apoptotic process"/>
    <property type="evidence" value="ECO:0007669"/>
    <property type="project" value="TreeGrafter"/>
</dbReference>
<dbReference type="Ensembl" id="ENSACCT00020016561.1">
    <property type="protein sequence ID" value="ENSACCP00020015871.1"/>
    <property type="gene ID" value="ENSACCG00020010873.1"/>
</dbReference>
<accession>A0A663EVP1</accession>
<evidence type="ECO:0000256" key="5">
    <source>
        <dbReference type="SAM" id="MobiDB-lite"/>
    </source>
</evidence>
<dbReference type="PANTHER" id="PTHR31183:SF2">
    <property type="entry name" value="TRICHOPLEIN KERATIN FILAMENT-BINDING PROTEIN"/>
    <property type="match status" value="1"/>
</dbReference>
<evidence type="ECO:0008006" key="8">
    <source>
        <dbReference type="Google" id="ProtNLM"/>
    </source>
</evidence>
<comment type="subcellular location">
    <subcellularLocation>
        <location evidence="1">Cytoplasm</location>
        <location evidence="1">Cytoskeleton</location>
    </subcellularLocation>
</comment>
<keyword evidence="7" id="KW-1185">Reference proteome</keyword>
<evidence type="ECO:0000256" key="4">
    <source>
        <dbReference type="SAM" id="Coils"/>
    </source>
</evidence>
<dbReference type="GO" id="GO:0045095">
    <property type="term" value="C:keratin filament"/>
    <property type="evidence" value="ECO:0007669"/>
    <property type="project" value="TreeGrafter"/>
</dbReference>
<reference evidence="6" key="2">
    <citation type="submission" date="2025-09" db="UniProtKB">
        <authorList>
            <consortium name="Ensembl"/>
        </authorList>
    </citation>
    <scope>IDENTIFICATION</scope>
</reference>
<keyword evidence="3" id="KW-0206">Cytoskeleton</keyword>
<evidence type="ECO:0000256" key="2">
    <source>
        <dbReference type="ARBA" id="ARBA00022490"/>
    </source>
</evidence>
<reference evidence="6" key="1">
    <citation type="submission" date="2025-08" db="UniProtKB">
        <authorList>
            <consortium name="Ensembl"/>
        </authorList>
    </citation>
    <scope>IDENTIFICATION</scope>
</reference>
<dbReference type="PANTHER" id="PTHR31183">
    <property type="entry name" value="TRICHOPLEIN KERATIN FILAMENT-BINDING PROTEIN FAMILY MEMBER"/>
    <property type="match status" value="1"/>
</dbReference>
<organism evidence="6 7">
    <name type="scientific">Aquila chrysaetos chrysaetos</name>
    <dbReference type="NCBI Taxonomy" id="223781"/>
    <lineage>
        <taxon>Eukaryota</taxon>
        <taxon>Metazoa</taxon>
        <taxon>Chordata</taxon>
        <taxon>Craniata</taxon>
        <taxon>Vertebrata</taxon>
        <taxon>Euteleostomi</taxon>
        <taxon>Archelosauria</taxon>
        <taxon>Archosauria</taxon>
        <taxon>Dinosauria</taxon>
        <taxon>Saurischia</taxon>
        <taxon>Theropoda</taxon>
        <taxon>Coelurosauria</taxon>
        <taxon>Aves</taxon>
        <taxon>Neognathae</taxon>
        <taxon>Neoaves</taxon>
        <taxon>Telluraves</taxon>
        <taxon>Accipitrimorphae</taxon>
        <taxon>Accipitriformes</taxon>
        <taxon>Accipitridae</taxon>
        <taxon>Accipitrinae</taxon>
        <taxon>Aquila</taxon>
    </lineage>
</organism>
<evidence type="ECO:0000256" key="3">
    <source>
        <dbReference type="ARBA" id="ARBA00023212"/>
    </source>
</evidence>
<sequence length="143" mass="17372">MWEKREEEWEREKVARDRLMNEVLAGRQRQIQEKMELNRRAQEESIKYREQLIKELEEAKELTRQEKEQEEELKAQVQHLTACCLQEREEQQCQREEEEEERSAQQRCEELVRQEAKRMAEQGYCSRVGSSTKGKPVHMGRCF</sequence>